<sequence>MKKLVILFFLGVYALAGLAQEADQIVGVWWNDEKTTKIEVEKQDGKYIGTIVYMIPEKYENGAPPKDDENPDPALRERSVVGIQILNGFEYDAKKEEWSNGTIYDPKSGKTYDCYSWMENDDVLKLKGFVAGIRMLGRSSEWYRTTL</sequence>
<dbReference type="AlphaFoldDB" id="X5DVU3"/>
<dbReference type="Gene3D" id="2.40.128.520">
    <property type="match status" value="1"/>
</dbReference>
<organism evidence="4 6">
    <name type="scientific">Draconibacterium orientale</name>
    <dbReference type="NCBI Taxonomy" id="1168034"/>
    <lineage>
        <taxon>Bacteria</taxon>
        <taxon>Pseudomonadati</taxon>
        <taxon>Bacteroidota</taxon>
        <taxon>Bacteroidia</taxon>
        <taxon>Marinilabiliales</taxon>
        <taxon>Prolixibacteraceae</taxon>
        <taxon>Draconibacterium</taxon>
    </lineage>
</organism>
<dbReference type="Proteomes" id="UP000181981">
    <property type="component" value="Unassembled WGS sequence"/>
</dbReference>
<dbReference type="HOGENOM" id="CLU_108869_2_1_10"/>
<keyword evidence="5" id="KW-1185">Reference proteome</keyword>
<name>X5DVU3_9BACT</name>
<feature type="domain" description="DUF2147" evidence="2">
    <location>
        <begin position="27"/>
        <end position="144"/>
    </location>
</feature>
<gene>
    <name evidence="3" type="ORF">FH5T_05955</name>
    <name evidence="4" type="ORF">SAMN05444285_12558</name>
</gene>
<proteinExistence type="predicted"/>
<dbReference type="Pfam" id="PF09917">
    <property type="entry name" value="DUF2147"/>
    <property type="match status" value="1"/>
</dbReference>
<dbReference type="PANTHER" id="PTHR36919:SF2">
    <property type="entry name" value="BLL6627 PROTEIN"/>
    <property type="match status" value="1"/>
</dbReference>
<evidence type="ECO:0000256" key="1">
    <source>
        <dbReference type="SAM" id="SignalP"/>
    </source>
</evidence>
<reference evidence="3 5" key="1">
    <citation type="submission" date="2014-03" db="EMBL/GenBank/DDBJ databases">
        <title>Complete genome sequence of a deeply braunched marine Bacteroidia bacterium Draconibacterium orientale type strain FH5T.</title>
        <authorList>
            <person name="Li X."/>
            <person name="Wang X."/>
            <person name="Xie Z."/>
            <person name="Du Z."/>
            <person name="Chen G."/>
        </authorList>
    </citation>
    <scope>NUCLEOTIDE SEQUENCE [LARGE SCALE GENOMIC DNA]</scope>
    <source>
        <strain evidence="3 5">FH5</strain>
    </source>
</reference>
<accession>X5DVU3</accession>
<evidence type="ECO:0000313" key="3">
    <source>
        <dbReference type="EMBL" id="AHW59300.1"/>
    </source>
</evidence>
<reference evidence="4 6" key="2">
    <citation type="submission" date="2016-10" db="EMBL/GenBank/DDBJ databases">
        <authorList>
            <person name="de Groot N.N."/>
        </authorList>
    </citation>
    <scope>NUCLEOTIDE SEQUENCE [LARGE SCALE GENOMIC DNA]</scope>
    <source>
        <strain evidence="4 6">DSM 25947</strain>
    </source>
</reference>
<dbReference type="KEGG" id="dori:FH5T_05955"/>
<feature type="signal peptide" evidence="1">
    <location>
        <begin position="1"/>
        <end position="19"/>
    </location>
</feature>
<dbReference type="PANTHER" id="PTHR36919">
    <property type="entry name" value="BLR1215 PROTEIN"/>
    <property type="match status" value="1"/>
</dbReference>
<dbReference type="EMBL" id="FOHT01000025">
    <property type="protein sequence ID" value="SET84677.1"/>
    <property type="molecule type" value="Genomic_DNA"/>
</dbReference>
<dbReference type="InterPro" id="IPR019223">
    <property type="entry name" value="DUF2147"/>
</dbReference>
<evidence type="ECO:0000313" key="4">
    <source>
        <dbReference type="EMBL" id="SET84677.1"/>
    </source>
</evidence>
<dbReference type="STRING" id="1168034.FH5T_05955"/>
<dbReference type="RefSeq" id="WP_038564030.1">
    <property type="nucleotide sequence ID" value="NZ_FOHT01000025.1"/>
</dbReference>
<dbReference type="eggNOG" id="COG4731">
    <property type="taxonomic scope" value="Bacteria"/>
</dbReference>
<dbReference type="Proteomes" id="UP000023772">
    <property type="component" value="Chromosome"/>
</dbReference>
<keyword evidence="1" id="KW-0732">Signal</keyword>
<protein>
    <recommendedName>
        <fullName evidence="2">DUF2147 domain-containing protein</fullName>
    </recommendedName>
</protein>
<evidence type="ECO:0000313" key="5">
    <source>
        <dbReference type="Proteomes" id="UP000023772"/>
    </source>
</evidence>
<evidence type="ECO:0000313" key="6">
    <source>
        <dbReference type="Proteomes" id="UP000181981"/>
    </source>
</evidence>
<evidence type="ECO:0000259" key="2">
    <source>
        <dbReference type="Pfam" id="PF09917"/>
    </source>
</evidence>
<dbReference type="EMBL" id="CP007451">
    <property type="protein sequence ID" value="AHW59300.1"/>
    <property type="molecule type" value="Genomic_DNA"/>
</dbReference>
<feature type="chain" id="PRO_5010515203" description="DUF2147 domain-containing protein" evidence="1">
    <location>
        <begin position="20"/>
        <end position="147"/>
    </location>
</feature>